<evidence type="ECO:0000259" key="1">
    <source>
        <dbReference type="SMART" id="SM00563"/>
    </source>
</evidence>
<dbReference type="PANTHER" id="PTHR22753">
    <property type="entry name" value="TRANSMEMBRANE PROTEIN 68"/>
    <property type="match status" value="1"/>
</dbReference>
<dbReference type="Pfam" id="PF01553">
    <property type="entry name" value="Acyltransferase"/>
    <property type="match status" value="1"/>
</dbReference>
<dbReference type="EMBL" id="CP092427">
    <property type="protein sequence ID" value="ULP36816.1"/>
    <property type="molecule type" value="Genomic_DNA"/>
</dbReference>
<evidence type="ECO:0000313" key="2">
    <source>
        <dbReference type="EMBL" id="MCV7071692.1"/>
    </source>
</evidence>
<keyword evidence="2" id="KW-0012">Acyltransferase</keyword>
<dbReference type="InterPro" id="IPR002123">
    <property type="entry name" value="Plipid/glycerol_acylTrfase"/>
</dbReference>
<accession>A0A9X2YD28</accession>
<reference evidence="2" key="1">
    <citation type="submission" date="2020-07" db="EMBL/GenBank/DDBJ databases">
        <authorList>
            <person name="Pettersson B.M.F."/>
            <person name="Behra P.R.K."/>
            <person name="Ramesh M."/>
            <person name="Das S."/>
            <person name="Dasgupta S."/>
            <person name="Kirsebom L.A."/>
        </authorList>
    </citation>
    <scope>NUCLEOTIDE SEQUENCE</scope>
    <source>
        <strain evidence="2">DSM 45406</strain>
    </source>
</reference>
<feature type="domain" description="Phospholipid/glycerol acyltransferase" evidence="1">
    <location>
        <begin position="49"/>
        <end position="167"/>
    </location>
</feature>
<dbReference type="RefSeq" id="WP_043413996.1">
    <property type="nucleotide sequence ID" value="NZ_CP092427.2"/>
</dbReference>
<evidence type="ECO:0000313" key="5">
    <source>
        <dbReference type="Proteomes" id="UP001140272"/>
    </source>
</evidence>
<reference evidence="3" key="3">
    <citation type="submission" date="2022-08" db="EMBL/GenBank/DDBJ databases">
        <title>Whole genome sequencing of non-tuberculosis mycobacteria type-strains.</title>
        <authorList>
            <person name="Igarashi Y."/>
            <person name="Osugi A."/>
            <person name="Mitarai S."/>
        </authorList>
    </citation>
    <scope>NUCLEOTIDE SEQUENCE</scope>
    <source>
        <strain evidence="3">JCM 16372</strain>
    </source>
</reference>
<dbReference type="PANTHER" id="PTHR22753:SF14">
    <property type="entry name" value="MONOACYLGLYCEROL_DIACYLGLYCEROL O-ACYLTRANSFERASE"/>
    <property type="match status" value="1"/>
</dbReference>
<dbReference type="GO" id="GO:0016746">
    <property type="term" value="F:acyltransferase activity"/>
    <property type="evidence" value="ECO:0007669"/>
    <property type="project" value="UniProtKB-KW"/>
</dbReference>
<dbReference type="GO" id="GO:0016020">
    <property type="term" value="C:membrane"/>
    <property type="evidence" value="ECO:0007669"/>
    <property type="project" value="TreeGrafter"/>
</dbReference>
<dbReference type="SUPFAM" id="SSF69593">
    <property type="entry name" value="Glycerol-3-phosphate (1)-acyltransferase"/>
    <property type="match status" value="1"/>
</dbReference>
<organism evidence="2 5">
    <name type="scientific">Mycolicibacterium rufum</name>
    <dbReference type="NCBI Taxonomy" id="318424"/>
    <lineage>
        <taxon>Bacteria</taxon>
        <taxon>Bacillati</taxon>
        <taxon>Actinomycetota</taxon>
        <taxon>Actinomycetes</taxon>
        <taxon>Mycobacteriales</taxon>
        <taxon>Mycobacteriaceae</taxon>
        <taxon>Mycolicibacterium</taxon>
    </lineage>
</organism>
<dbReference type="SMART" id="SM00563">
    <property type="entry name" value="PlsC"/>
    <property type="match status" value="1"/>
</dbReference>
<dbReference type="Proteomes" id="UP001140272">
    <property type="component" value="Unassembled WGS sequence"/>
</dbReference>
<protein>
    <submittedName>
        <fullName evidence="2">Acyltransferase family protein</fullName>
    </submittedName>
</protein>
<proteinExistence type="predicted"/>
<sequence length="284" mass="31321">MTNPIVDRANRVATLQKAIFTVADLLGPAVDLSRFYVDGLENLPRDGRFLLVGNHTTAGWAEVVLIPYFVHRELGVRVRGLATRQLADMRGIGRDVLEAAGAVVGDPDVGAELMRQNETVLVFPGGGRDMLKFKGEEYQLLWEGRSGFARLAIAHDYPIVPVGLVGGDDVYHMLVERGGTWERMTRGIGQRLHGVNGVGIPLVRGVGPTMVPRPQRMYLRFGSPIDTTRPAKTPVADWQNTVKERTQTALQGILDDLRTRRESDPYRNLNPLAWGRALRPLAAG</sequence>
<evidence type="ECO:0000313" key="4">
    <source>
        <dbReference type="Proteomes" id="UP001055159"/>
    </source>
</evidence>
<gene>
    <name evidence="2" type="ORF">H7H73_16105</name>
    <name evidence="3" type="ORF">MJO55_27270</name>
</gene>
<dbReference type="AlphaFoldDB" id="A0A9X2YD28"/>
<dbReference type="Proteomes" id="UP001055159">
    <property type="component" value="Chromosome"/>
</dbReference>
<keyword evidence="2" id="KW-0808">Transferase</keyword>
<dbReference type="CDD" id="cd07987">
    <property type="entry name" value="LPLAT_MGAT-like"/>
    <property type="match status" value="1"/>
</dbReference>
<reference evidence="2" key="2">
    <citation type="journal article" date="2022" name="BMC Genomics">
        <title>Comparative genome analysis of mycobacteria focusing on tRNA and non-coding RNA.</title>
        <authorList>
            <person name="Behra P.R.K."/>
            <person name="Pettersson B.M.F."/>
            <person name="Ramesh M."/>
            <person name="Das S."/>
            <person name="Dasgupta S."/>
            <person name="Kirsebom L.A."/>
        </authorList>
    </citation>
    <scope>NUCLEOTIDE SEQUENCE</scope>
    <source>
        <strain evidence="2">DSM 45406</strain>
    </source>
</reference>
<keyword evidence="4" id="KW-1185">Reference proteome</keyword>
<evidence type="ECO:0000313" key="3">
    <source>
        <dbReference type="EMBL" id="ULP36816.1"/>
    </source>
</evidence>
<dbReference type="EMBL" id="JACKRN010000569">
    <property type="protein sequence ID" value="MCV7071692.1"/>
    <property type="molecule type" value="Genomic_DNA"/>
</dbReference>
<name>A0A9X2YD28_9MYCO</name>